<dbReference type="STRING" id="29170.A0A368FJY9"/>
<keyword evidence="3 5" id="KW-1133">Transmembrane helix</keyword>
<evidence type="ECO:0000256" key="1">
    <source>
        <dbReference type="ARBA" id="ARBA00004370"/>
    </source>
</evidence>
<comment type="caution">
    <text evidence="7">The sequence shown here is derived from an EMBL/GenBank/DDBJ whole genome shotgun (WGS) entry which is preliminary data.</text>
</comment>
<evidence type="ECO:0000256" key="5">
    <source>
        <dbReference type="SAM" id="Phobius"/>
    </source>
</evidence>
<name>A0A368FJY9_ANCCA</name>
<evidence type="ECO:0000256" key="4">
    <source>
        <dbReference type="ARBA" id="ARBA00023136"/>
    </source>
</evidence>
<accession>A0A368FJY9</accession>
<dbReference type="GO" id="GO:0016020">
    <property type="term" value="C:membrane"/>
    <property type="evidence" value="ECO:0007669"/>
    <property type="project" value="UniProtKB-SubCell"/>
</dbReference>
<comment type="subcellular location">
    <subcellularLocation>
        <location evidence="1">Membrane</location>
    </subcellularLocation>
</comment>
<dbReference type="EMBL" id="JOJR01001334">
    <property type="protein sequence ID" value="RCN31309.1"/>
    <property type="molecule type" value="Genomic_DNA"/>
</dbReference>
<gene>
    <name evidence="7" type="ORF">ANCCAN_22908</name>
</gene>
<keyword evidence="2 5" id="KW-0812">Transmembrane</keyword>
<feature type="domain" description="G-protein coupled receptors family 1 profile" evidence="6">
    <location>
        <begin position="1"/>
        <end position="75"/>
    </location>
</feature>
<dbReference type="AlphaFoldDB" id="A0A368FJY9"/>
<dbReference type="Gene3D" id="1.20.1070.10">
    <property type="entry name" value="Rhodopsin 7-helix transmembrane proteins"/>
    <property type="match status" value="1"/>
</dbReference>
<dbReference type="PANTHER" id="PTHR23360">
    <property type="entry name" value="G-PROTEIN COUPLED RECEPTORS FAMILY 1 PROFILE DOMAIN-CONTAINING PROTEIN-RELATED"/>
    <property type="match status" value="1"/>
</dbReference>
<proteinExistence type="predicted"/>
<evidence type="ECO:0000313" key="8">
    <source>
        <dbReference type="Proteomes" id="UP000252519"/>
    </source>
</evidence>
<organism evidence="7 8">
    <name type="scientific">Ancylostoma caninum</name>
    <name type="common">Dog hookworm</name>
    <dbReference type="NCBI Taxonomy" id="29170"/>
    <lineage>
        <taxon>Eukaryota</taxon>
        <taxon>Metazoa</taxon>
        <taxon>Ecdysozoa</taxon>
        <taxon>Nematoda</taxon>
        <taxon>Chromadorea</taxon>
        <taxon>Rhabditida</taxon>
        <taxon>Rhabditina</taxon>
        <taxon>Rhabditomorpha</taxon>
        <taxon>Strongyloidea</taxon>
        <taxon>Ancylostomatidae</taxon>
        <taxon>Ancylostomatinae</taxon>
        <taxon>Ancylostoma</taxon>
    </lineage>
</organism>
<evidence type="ECO:0000259" key="6">
    <source>
        <dbReference type="PROSITE" id="PS50262"/>
    </source>
</evidence>
<dbReference type="InterPro" id="IPR019424">
    <property type="entry name" value="7TM_GPCR_Srsx"/>
</dbReference>
<keyword evidence="8" id="KW-1185">Reference proteome</keyword>
<dbReference type="Proteomes" id="UP000252519">
    <property type="component" value="Unassembled WGS sequence"/>
</dbReference>
<evidence type="ECO:0000256" key="3">
    <source>
        <dbReference type="ARBA" id="ARBA00022989"/>
    </source>
</evidence>
<dbReference type="Pfam" id="PF10320">
    <property type="entry name" value="7TM_GPCR_Srsx"/>
    <property type="match status" value="1"/>
</dbReference>
<feature type="transmembrane region" description="Helical" evidence="5">
    <location>
        <begin position="42"/>
        <end position="64"/>
    </location>
</feature>
<dbReference type="PROSITE" id="PS50262">
    <property type="entry name" value="G_PROTEIN_RECEP_F1_2"/>
    <property type="match status" value="1"/>
</dbReference>
<dbReference type="PANTHER" id="PTHR23360:SF5">
    <property type="entry name" value="G-PROTEIN COUPLED RECEPTORS FAMILY 1 PROFILE DOMAIN-CONTAINING PROTEIN"/>
    <property type="match status" value="1"/>
</dbReference>
<sequence>MKSPCHILIACTCFSDLLHEIGQYPFVYHYFRNTSMLHSVCLYMQVVPIIGVGFGSPLILNLGIDRLIAIMLPTR</sequence>
<dbReference type="OrthoDB" id="5820127at2759"/>
<dbReference type="InterPro" id="IPR017452">
    <property type="entry name" value="GPCR_Rhodpsn_7TM"/>
</dbReference>
<dbReference type="InterPro" id="IPR047130">
    <property type="entry name" value="7TM_GPCR_Srsx_nematod"/>
</dbReference>
<protein>
    <recommendedName>
        <fullName evidence="6">G-protein coupled receptors family 1 profile domain-containing protein</fullName>
    </recommendedName>
</protein>
<keyword evidence="4 5" id="KW-0472">Membrane</keyword>
<evidence type="ECO:0000256" key="2">
    <source>
        <dbReference type="ARBA" id="ARBA00022692"/>
    </source>
</evidence>
<reference evidence="7 8" key="1">
    <citation type="submission" date="2014-10" db="EMBL/GenBank/DDBJ databases">
        <title>Draft genome of the hookworm Ancylostoma caninum.</title>
        <authorList>
            <person name="Mitreva M."/>
        </authorList>
    </citation>
    <scope>NUCLEOTIDE SEQUENCE [LARGE SCALE GENOMIC DNA]</scope>
    <source>
        <strain evidence="7 8">Baltimore</strain>
    </source>
</reference>
<evidence type="ECO:0000313" key="7">
    <source>
        <dbReference type="EMBL" id="RCN31309.1"/>
    </source>
</evidence>